<dbReference type="InterPro" id="IPR029044">
    <property type="entry name" value="Nucleotide-diphossugar_trans"/>
</dbReference>
<dbReference type="SUPFAM" id="SSF53448">
    <property type="entry name" value="Nucleotide-diphospho-sugar transferases"/>
    <property type="match status" value="2"/>
</dbReference>
<dbReference type="InterPro" id="IPR001173">
    <property type="entry name" value="Glyco_trans_2-like"/>
</dbReference>
<gene>
    <name evidence="4" type="ORF">LCGC14_1650800</name>
</gene>
<sequence length="578" mass="66354">INVRPKPEPEPQRVRVRAGVKHPRPRKQKISKIPEKPKVRKKVIPVIRESKEMRFKPYKVKSSRADVGKVLIRNPEDAPKVSIITPTRDCIEFLKKCYKALGANTCYPNWEWIVGDSVSLDGTAEYIKGLQDSRIKLVERGTTEGSFSSINNELVEFATGEYLLFLNDDTEPQPFWLFEMVTKIHKNPDVGVVGARLMYSHNKVQHAGIAFIPQGPANLGKSVLKSFPVNFANYDRYYQAVTGACLLISKEDFKSVGCFDNIYHFCYEDVDLCLKVKKQLNKRVLYASNAVVLHAESVTQRKYRTGGELQKAGIQVFKERWMKSVEIDFPKFQHDLLKGVRKVDVSFVTCVNDTRQYRDYILASLFKNKTSKYYETIPILNFGNPYSAAQALNMGLEKTKGEIIVFCHQDVLFYENWIDILFERIKEVEQKNPNWGVLGTAGINKREDTVGVVYNLKGKIQWEATKRTRIYPMQTCDEHCMIIRKSSKLRFDAKTFNGFHFYGPDLCLNAHAKGMGNFGILNPLVHNSASGSLISGKKEFVRLLNALATKWRPHYRLIRTPTSIIRRKSVRTFVNFRK</sequence>
<dbReference type="AlphaFoldDB" id="A0A0F9KCN8"/>
<dbReference type="CDD" id="cd04186">
    <property type="entry name" value="GT_2_like_c"/>
    <property type="match status" value="1"/>
</dbReference>
<comment type="caution">
    <text evidence="4">The sequence shown here is derived from an EMBL/GenBank/DDBJ whole genome shotgun (WGS) entry which is preliminary data.</text>
</comment>
<dbReference type="Pfam" id="PF13712">
    <property type="entry name" value="Glyco_tranf_2_5"/>
    <property type="match status" value="1"/>
</dbReference>
<dbReference type="PANTHER" id="PTHR43179:SF7">
    <property type="entry name" value="RHAMNOSYLTRANSFERASE WBBL"/>
    <property type="match status" value="1"/>
</dbReference>
<feature type="compositionally biased region" description="Basic and acidic residues" evidence="1">
    <location>
        <begin position="1"/>
        <end position="13"/>
    </location>
</feature>
<evidence type="ECO:0000256" key="1">
    <source>
        <dbReference type="SAM" id="MobiDB-lite"/>
    </source>
</evidence>
<protein>
    <submittedName>
        <fullName evidence="4">Uncharacterized protein</fullName>
    </submittedName>
</protein>
<dbReference type="CDD" id="cd00761">
    <property type="entry name" value="Glyco_tranf_GTA_type"/>
    <property type="match status" value="1"/>
</dbReference>
<dbReference type="EMBL" id="LAZR01013879">
    <property type="protein sequence ID" value="KKM19918.1"/>
    <property type="molecule type" value="Genomic_DNA"/>
</dbReference>
<evidence type="ECO:0000259" key="2">
    <source>
        <dbReference type="Pfam" id="PF00535"/>
    </source>
</evidence>
<feature type="non-terminal residue" evidence="4">
    <location>
        <position position="1"/>
    </location>
</feature>
<reference evidence="4" key="1">
    <citation type="journal article" date="2015" name="Nature">
        <title>Complex archaea that bridge the gap between prokaryotes and eukaryotes.</title>
        <authorList>
            <person name="Spang A."/>
            <person name="Saw J.H."/>
            <person name="Jorgensen S.L."/>
            <person name="Zaremba-Niedzwiedzka K."/>
            <person name="Martijn J."/>
            <person name="Lind A.E."/>
            <person name="van Eijk R."/>
            <person name="Schleper C."/>
            <person name="Guy L."/>
            <person name="Ettema T.J."/>
        </authorList>
    </citation>
    <scope>NUCLEOTIDE SEQUENCE</scope>
</reference>
<dbReference type="Gene3D" id="3.90.550.10">
    <property type="entry name" value="Spore Coat Polysaccharide Biosynthesis Protein SpsA, Chain A"/>
    <property type="match status" value="2"/>
</dbReference>
<accession>A0A0F9KCN8</accession>
<evidence type="ECO:0000313" key="4">
    <source>
        <dbReference type="EMBL" id="KKM19918.1"/>
    </source>
</evidence>
<name>A0A0F9KCN8_9ZZZZ</name>
<proteinExistence type="predicted"/>
<dbReference type="InterPro" id="IPR059123">
    <property type="entry name" value="StrF_dom"/>
</dbReference>
<feature type="region of interest" description="Disordered" evidence="1">
    <location>
        <begin position="1"/>
        <end position="29"/>
    </location>
</feature>
<feature type="domain" description="Glycosyltransferase 2-like" evidence="2">
    <location>
        <begin position="82"/>
        <end position="204"/>
    </location>
</feature>
<dbReference type="PANTHER" id="PTHR43179">
    <property type="entry name" value="RHAMNOSYLTRANSFERASE WBBL"/>
    <property type="match status" value="1"/>
</dbReference>
<feature type="domain" description="Streptomycin biosynthesis protein StrF" evidence="3">
    <location>
        <begin position="346"/>
        <end position="515"/>
    </location>
</feature>
<evidence type="ECO:0000259" key="3">
    <source>
        <dbReference type="Pfam" id="PF13712"/>
    </source>
</evidence>
<feature type="compositionally biased region" description="Basic residues" evidence="1">
    <location>
        <begin position="14"/>
        <end position="29"/>
    </location>
</feature>
<dbReference type="Pfam" id="PF00535">
    <property type="entry name" value="Glycos_transf_2"/>
    <property type="match status" value="1"/>
</dbReference>
<organism evidence="4">
    <name type="scientific">marine sediment metagenome</name>
    <dbReference type="NCBI Taxonomy" id="412755"/>
    <lineage>
        <taxon>unclassified sequences</taxon>
        <taxon>metagenomes</taxon>
        <taxon>ecological metagenomes</taxon>
    </lineage>
</organism>